<proteinExistence type="inferred from homology"/>
<feature type="compositionally biased region" description="Low complexity" evidence="5">
    <location>
        <begin position="818"/>
        <end position="834"/>
    </location>
</feature>
<reference evidence="6 7" key="2">
    <citation type="journal article" date="2007" name="BMC Biol.">
        <title>A 100%-complete sequence reveals unusually simple genomic features in the hot-spring red alga Cyanidioschyzon merolae.</title>
        <authorList>
            <person name="Nozaki H."/>
            <person name="Takano H."/>
            <person name="Misumi O."/>
            <person name="Terasawa K."/>
            <person name="Matsuzaki M."/>
            <person name="Maruyama S."/>
            <person name="Nishida K."/>
            <person name="Yagisawa F."/>
            <person name="Yoshida Y."/>
            <person name="Fujiwara T."/>
            <person name="Takio S."/>
            <person name="Tamura K."/>
            <person name="Chung S.J."/>
            <person name="Nakamura S."/>
            <person name="Kuroiwa H."/>
            <person name="Tanaka K."/>
            <person name="Sato N."/>
            <person name="Kuroiwa T."/>
        </authorList>
    </citation>
    <scope>NUCLEOTIDE SEQUENCE [LARGE SCALE GENOMIC DNA]</scope>
    <source>
        <strain evidence="6 7">10D</strain>
    </source>
</reference>
<name>M1UNF0_CYAM1</name>
<keyword evidence="7" id="KW-1185">Reference proteome</keyword>
<dbReference type="InterPro" id="IPR019363">
    <property type="entry name" value="LDAH"/>
</dbReference>
<reference evidence="6 7" key="1">
    <citation type="journal article" date="2004" name="Nature">
        <title>Genome sequence of the ultrasmall unicellular red alga Cyanidioschyzon merolae 10D.</title>
        <authorList>
            <person name="Matsuzaki M."/>
            <person name="Misumi O."/>
            <person name="Shin-i T."/>
            <person name="Maruyama S."/>
            <person name="Takahara M."/>
            <person name="Miyagishima S."/>
            <person name="Mori T."/>
            <person name="Nishida K."/>
            <person name="Yagisawa F."/>
            <person name="Nishida K."/>
            <person name="Yoshida Y."/>
            <person name="Nishimura Y."/>
            <person name="Nakao S."/>
            <person name="Kobayashi T."/>
            <person name="Momoyama Y."/>
            <person name="Higashiyama T."/>
            <person name="Minoda A."/>
            <person name="Sano M."/>
            <person name="Nomoto H."/>
            <person name="Oishi K."/>
            <person name="Hayashi H."/>
            <person name="Ohta F."/>
            <person name="Nishizaka S."/>
            <person name="Haga S."/>
            <person name="Miura S."/>
            <person name="Morishita T."/>
            <person name="Kabeya Y."/>
            <person name="Terasawa K."/>
            <person name="Suzuki Y."/>
            <person name="Ishii Y."/>
            <person name="Asakawa S."/>
            <person name="Takano H."/>
            <person name="Ohta N."/>
            <person name="Kuroiwa H."/>
            <person name="Tanaka K."/>
            <person name="Shimizu N."/>
            <person name="Sugano S."/>
            <person name="Sato N."/>
            <person name="Nozaki H."/>
            <person name="Ogasawara N."/>
            <person name="Kohara Y."/>
            <person name="Kuroiwa T."/>
        </authorList>
    </citation>
    <scope>NUCLEOTIDE SEQUENCE [LARGE SCALE GENOMIC DNA]</scope>
    <source>
        <strain evidence="6 7">10D</strain>
    </source>
</reference>
<organism evidence="6 7">
    <name type="scientific">Cyanidioschyzon merolae (strain NIES-3377 / 10D)</name>
    <name type="common">Unicellular red alga</name>
    <dbReference type="NCBI Taxonomy" id="280699"/>
    <lineage>
        <taxon>Eukaryota</taxon>
        <taxon>Rhodophyta</taxon>
        <taxon>Bangiophyceae</taxon>
        <taxon>Cyanidiales</taxon>
        <taxon>Cyanidiaceae</taxon>
        <taxon>Cyanidioschyzon</taxon>
    </lineage>
</organism>
<dbReference type="HOGENOM" id="CLU_274904_0_0_1"/>
<evidence type="ECO:0000256" key="1">
    <source>
        <dbReference type="ARBA" id="ARBA00004502"/>
    </source>
</evidence>
<dbReference type="KEGG" id="cme:CYME_CMB101C"/>
<keyword evidence="4" id="KW-0378">Hydrolase</keyword>
<feature type="compositionally biased region" description="Polar residues" evidence="5">
    <location>
        <begin position="798"/>
        <end position="816"/>
    </location>
</feature>
<dbReference type="GO" id="GO:0005811">
    <property type="term" value="C:lipid droplet"/>
    <property type="evidence" value="ECO:0007669"/>
    <property type="project" value="UniProtKB-SubCell"/>
</dbReference>
<evidence type="ECO:0000313" key="6">
    <source>
        <dbReference type="EMBL" id="BAM78911.1"/>
    </source>
</evidence>
<dbReference type="PANTHER" id="PTHR13390:SF0">
    <property type="entry name" value="LIPID DROPLET-ASSOCIATED HYDROLASE"/>
    <property type="match status" value="1"/>
</dbReference>
<evidence type="ECO:0000256" key="3">
    <source>
        <dbReference type="ARBA" id="ARBA00022677"/>
    </source>
</evidence>
<dbReference type="GeneID" id="16992306"/>
<feature type="compositionally biased region" description="Basic and acidic residues" evidence="5">
    <location>
        <begin position="622"/>
        <end position="635"/>
    </location>
</feature>
<dbReference type="Proteomes" id="UP000007014">
    <property type="component" value="Chromosome 2"/>
</dbReference>
<dbReference type="AlphaFoldDB" id="M1UNF0"/>
<comment type="subcellular location">
    <subcellularLocation>
        <location evidence="1">Lipid droplet</location>
    </subcellularLocation>
</comment>
<dbReference type="RefSeq" id="XP_005535197.1">
    <property type="nucleotide sequence ID" value="XM_005535140.1"/>
</dbReference>
<sequence length="1164" mass="127122">MYLLGANDESEKVDCPEDGNQAAAFVGVNSSHSLGKQRKARWRSYRAVRRRWERSAARGWALLLTSSNQSIQRNPELQTEVSSGAHEVELGGSAGAGVDSTGTRQPGVEEVAKATDAAKRAAACKNDRIGAGLVEDIVSVEDSEATNDAITHAGTVSDKRVVSRDTGTCAGVSALPPLPRLSSKNRQQRLQFARRSILVSRSWRQWEPPNIAPVASVDSLTQQQMPRRPQRTFMMRLPAPPPGSGLLRFLPGSKRAAYRRAGHRLFQVFRRMQHTAPAEEPILPSKVSDLAGDLGPDPEHMRASMGDFGVQQTSTETNESTRASATPASQTKRNTWNRTQGSHAPTLRGLSLLPALFRDGRDGTCSSERPVVQRAFHDPLRVTRLRARRLRRPLLLALRASLLSVQIIFRSMIMNFPGMARWLRARQAAHVNAMIRKHAAIAFPMLEEVECTQLEDDGSSIHSDNESGACTPAEQICIDEDGVAEFLCADGHVDACLGNIAGMAKNNNPDTSLASRVPWHSDLGDPAPRLTGPGKAQVSKHTQSESLTQVLDAASVGSTGSANAAAAASCTHHPPARATSSRGTSQARSRRLLETDSHSADDDDENDENVKLFHARPSASLPHEEDDKDSRDRSSCRVSTLERPQPKRGSRPNKRATAGAFKRTFNAGSSLSETSNDHFRVLEIGGVWTEVLVIHSNAAQATRASPQAERLPSLGCKSLSVSSMGSSIDLDDWKTPSGNDMILDDGTVSPGNNRISVNNGEPAAALHRGCSVSLGTGVHLDSTSSDAPTMNGMRRIRSSSSSTLPYTRTFIRSQQHGAVAVSRSQPSAQQAPSDSQRHLDTSRNPVQPGRRRRCQVVFLPGNPGCIELYESFLLQCAAMLAQAGNPSVEFVIHGVGLAGHDLRGLNRPGRFFDLSEQTRHKLAYIREHVGWSFAEDSNYINDDIDIDDNEDLVLIGHSTGAHIICRMLEASPALAERAHVILLTPAIAEVADGIRTAFRQRAFIFQRGARHITAGLASMILRVAPERMVSDLIDEFLAHRATPQVARRIRDLFRLAADKYHLFLNVLALAADKCLHIGDMNIALLRRFARRLVMYYVPDDPFATSDQCARVRRQVPEAHVEYESGQIYHGFILSEQQTEYVARKVVHWVLEAVRRPPSTSGAGG</sequence>
<feature type="region of interest" description="Disordered" evidence="5">
    <location>
        <begin position="781"/>
        <end position="850"/>
    </location>
</feature>
<evidence type="ECO:0000256" key="4">
    <source>
        <dbReference type="ARBA" id="ARBA00022801"/>
    </source>
</evidence>
<protein>
    <submittedName>
        <fullName evidence="6">Uncharacterized protein</fullName>
    </submittedName>
</protein>
<comment type="similarity">
    <text evidence="2">Belongs to the AB hydrolase superfamily. LDAH family.</text>
</comment>
<keyword evidence="3" id="KW-0551">Lipid droplet</keyword>
<evidence type="ECO:0000313" key="7">
    <source>
        <dbReference type="Proteomes" id="UP000007014"/>
    </source>
</evidence>
<feature type="region of interest" description="Disordered" evidence="5">
    <location>
        <begin position="310"/>
        <end position="345"/>
    </location>
</feature>
<evidence type="ECO:0000256" key="5">
    <source>
        <dbReference type="SAM" id="MobiDB-lite"/>
    </source>
</evidence>
<feature type="region of interest" description="Disordered" evidence="5">
    <location>
        <begin position="511"/>
        <end position="545"/>
    </location>
</feature>
<dbReference type="EMBL" id="AP006484">
    <property type="protein sequence ID" value="BAM78911.1"/>
    <property type="molecule type" value="Genomic_DNA"/>
</dbReference>
<feature type="region of interest" description="Disordered" evidence="5">
    <location>
        <begin position="565"/>
        <end position="660"/>
    </location>
</feature>
<dbReference type="GO" id="GO:0016298">
    <property type="term" value="F:lipase activity"/>
    <property type="evidence" value="ECO:0007669"/>
    <property type="project" value="InterPro"/>
</dbReference>
<dbReference type="Gene3D" id="3.40.50.1820">
    <property type="entry name" value="alpha/beta hydrolase"/>
    <property type="match status" value="1"/>
</dbReference>
<feature type="compositionally biased region" description="Basic and acidic residues" evidence="5">
    <location>
        <begin position="591"/>
        <end position="600"/>
    </location>
</feature>
<dbReference type="Pfam" id="PF10230">
    <property type="entry name" value="LIDHydrolase"/>
    <property type="match status" value="1"/>
</dbReference>
<dbReference type="SUPFAM" id="SSF53474">
    <property type="entry name" value="alpha/beta-Hydrolases"/>
    <property type="match status" value="1"/>
</dbReference>
<accession>M1UNF0</accession>
<dbReference type="Gramene" id="CMB101CT">
    <property type="protein sequence ID" value="CMB101CT"/>
    <property type="gene ID" value="CMB101C"/>
</dbReference>
<dbReference type="OrthoDB" id="448051at2759"/>
<dbReference type="GO" id="GO:0019915">
    <property type="term" value="P:lipid storage"/>
    <property type="evidence" value="ECO:0007669"/>
    <property type="project" value="InterPro"/>
</dbReference>
<dbReference type="InterPro" id="IPR029058">
    <property type="entry name" value="AB_hydrolase_fold"/>
</dbReference>
<feature type="compositionally biased region" description="Polar residues" evidence="5">
    <location>
        <begin position="310"/>
        <end position="343"/>
    </location>
</feature>
<dbReference type="PANTHER" id="PTHR13390">
    <property type="entry name" value="LIPASE"/>
    <property type="match status" value="1"/>
</dbReference>
<gene>
    <name evidence="6" type="ORF">CYME_CMB101C</name>
</gene>
<feature type="compositionally biased region" description="Polar residues" evidence="5">
    <location>
        <begin position="578"/>
        <end position="587"/>
    </location>
</feature>
<evidence type="ECO:0000256" key="2">
    <source>
        <dbReference type="ARBA" id="ARBA00008300"/>
    </source>
</evidence>